<proteinExistence type="predicted"/>
<dbReference type="EMBL" id="JAUKUA010000003">
    <property type="protein sequence ID" value="KAK0720785.1"/>
    <property type="molecule type" value="Genomic_DNA"/>
</dbReference>
<sequence>MAALFIVDVAVNPGAEVEAMCLRFLVKKRFVDEAVLSGVRQGLDVDQAIVYGSENGFVAEGMASRL</sequence>
<reference evidence="1" key="1">
    <citation type="submission" date="2023-06" db="EMBL/GenBank/DDBJ databases">
        <title>Genome-scale phylogeny and comparative genomics of the fungal order Sordariales.</title>
        <authorList>
            <consortium name="Lawrence Berkeley National Laboratory"/>
            <person name="Hensen N."/>
            <person name="Bonometti L."/>
            <person name="Westerberg I."/>
            <person name="Brannstrom I.O."/>
            <person name="Guillou S."/>
            <person name="Cros-Aarteil S."/>
            <person name="Calhoun S."/>
            <person name="Haridas S."/>
            <person name="Kuo A."/>
            <person name="Mondo S."/>
            <person name="Pangilinan J."/>
            <person name="Riley R."/>
            <person name="Labutti K."/>
            <person name="Andreopoulos B."/>
            <person name="Lipzen A."/>
            <person name="Chen C."/>
            <person name="Yanf M."/>
            <person name="Daum C."/>
            <person name="Ng V."/>
            <person name="Clum A."/>
            <person name="Steindorff A."/>
            <person name="Ohm R."/>
            <person name="Martin F."/>
            <person name="Silar P."/>
            <person name="Natvig D."/>
            <person name="Lalanne C."/>
            <person name="Gautier V."/>
            <person name="Ament-Velasquez S.L."/>
            <person name="Kruys A."/>
            <person name="Hutchinson M.I."/>
            <person name="Powell A.J."/>
            <person name="Barry K."/>
            <person name="Miller A.N."/>
            <person name="Grigoriev I.V."/>
            <person name="Debuchy R."/>
            <person name="Gladieux P."/>
            <person name="Thoren M.H."/>
            <person name="Johannesson H."/>
        </authorList>
    </citation>
    <scope>NUCLEOTIDE SEQUENCE</scope>
    <source>
        <strain evidence="1">SMH4607-1</strain>
    </source>
</reference>
<gene>
    <name evidence="1" type="ORF">B0H67DRAFT_577311</name>
</gene>
<protein>
    <submittedName>
        <fullName evidence="1">Uncharacterized protein</fullName>
    </submittedName>
</protein>
<keyword evidence="2" id="KW-1185">Reference proteome</keyword>
<comment type="caution">
    <text evidence="1">The sequence shown here is derived from an EMBL/GenBank/DDBJ whole genome shotgun (WGS) entry which is preliminary data.</text>
</comment>
<dbReference type="Proteomes" id="UP001172102">
    <property type="component" value="Unassembled WGS sequence"/>
</dbReference>
<dbReference type="AlphaFoldDB" id="A0AA40DYW2"/>
<name>A0AA40DYW2_9PEZI</name>
<evidence type="ECO:0000313" key="1">
    <source>
        <dbReference type="EMBL" id="KAK0720785.1"/>
    </source>
</evidence>
<organism evidence="1 2">
    <name type="scientific">Lasiosphaeris hirsuta</name>
    <dbReference type="NCBI Taxonomy" id="260670"/>
    <lineage>
        <taxon>Eukaryota</taxon>
        <taxon>Fungi</taxon>
        <taxon>Dikarya</taxon>
        <taxon>Ascomycota</taxon>
        <taxon>Pezizomycotina</taxon>
        <taxon>Sordariomycetes</taxon>
        <taxon>Sordariomycetidae</taxon>
        <taxon>Sordariales</taxon>
        <taxon>Lasiosphaeriaceae</taxon>
        <taxon>Lasiosphaeris</taxon>
    </lineage>
</organism>
<accession>A0AA40DYW2</accession>
<evidence type="ECO:0000313" key="2">
    <source>
        <dbReference type="Proteomes" id="UP001172102"/>
    </source>
</evidence>